<feature type="region of interest" description="Disordered" evidence="1">
    <location>
        <begin position="38"/>
        <end position="69"/>
    </location>
</feature>
<sequence>MISVLTSPRTPRTAGNGEPRQLGPTAWARATWSGSHRIRASDVDPERRPVISEMPRGREKPRSRRAHACGRESTVRCRVLKGRVLIRIRVSQ</sequence>
<dbReference type="Proteomes" id="UP001374584">
    <property type="component" value="Unassembled WGS sequence"/>
</dbReference>
<accession>A0AAN9R4F6</accession>
<feature type="compositionally biased region" description="Polar residues" evidence="1">
    <location>
        <begin position="1"/>
        <end position="10"/>
    </location>
</feature>
<keyword evidence="3" id="KW-1185">Reference proteome</keyword>
<name>A0AAN9R4F6_PHACN</name>
<feature type="compositionally biased region" description="Basic and acidic residues" evidence="1">
    <location>
        <begin position="39"/>
        <end position="60"/>
    </location>
</feature>
<comment type="caution">
    <text evidence="2">The sequence shown here is derived from an EMBL/GenBank/DDBJ whole genome shotgun (WGS) entry which is preliminary data.</text>
</comment>
<evidence type="ECO:0000313" key="2">
    <source>
        <dbReference type="EMBL" id="KAK7353688.1"/>
    </source>
</evidence>
<dbReference type="EMBL" id="JAYMYR010000007">
    <property type="protein sequence ID" value="KAK7353688.1"/>
    <property type="molecule type" value="Genomic_DNA"/>
</dbReference>
<protein>
    <submittedName>
        <fullName evidence="2">Uncharacterized protein</fullName>
    </submittedName>
</protein>
<proteinExistence type="predicted"/>
<evidence type="ECO:0000256" key="1">
    <source>
        <dbReference type="SAM" id="MobiDB-lite"/>
    </source>
</evidence>
<dbReference type="AlphaFoldDB" id="A0AAN9R4F6"/>
<organism evidence="2 3">
    <name type="scientific">Phaseolus coccineus</name>
    <name type="common">Scarlet runner bean</name>
    <name type="synonym">Phaseolus multiflorus</name>
    <dbReference type="NCBI Taxonomy" id="3886"/>
    <lineage>
        <taxon>Eukaryota</taxon>
        <taxon>Viridiplantae</taxon>
        <taxon>Streptophyta</taxon>
        <taxon>Embryophyta</taxon>
        <taxon>Tracheophyta</taxon>
        <taxon>Spermatophyta</taxon>
        <taxon>Magnoliopsida</taxon>
        <taxon>eudicotyledons</taxon>
        <taxon>Gunneridae</taxon>
        <taxon>Pentapetalae</taxon>
        <taxon>rosids</taxon>
        <taxon>fabids</taxon>
        <taxon>Fabales</taxon>
        <taxon>Fabaceae</taxon>
        <taxon>Papilionoideae</taxon>
        <taxon>50 kb inversion clade</taxon>
        <taxon>NPAAA clade</taxon>
        <taxon>indigoferoid/millettioid clade</taxon>
        <taxon>Phaseoleae</taxon>
        <taxon>Phaseolus</taxon>
    </lineage>
</organism>
<reference evidence="2 3" key="1">
    <citation type="submission" date="2024-01" db="EMBL/GenBank/DDBJ databases">
        <title>The genomes of 5 underutilized Papilionoideae crops provide insights into root nodulation and disease resistanc.</title>
        <authorList>
            <person name="Jiang F."/>
        </authorList>
    </citation>
    <scope>NUCLEOTIDE SEQUENCE [LARGE SCALE GENOMIC DNA]</scope>
    <source>
        <strain evidence="2">JINMINGXINNONG_FW02</strain>
        <tissue evidence="2">Leaves</tissue>
    </source>
</reference>
<evidence type="ECO:0000313" key="3">
    <source>
        <dbReference type="Proteomes" id="UP001374584"/>
    </source>
</evidence>
<gene>
    <name evidence="2" type="ORF">VNO80_19139</name>
</gene>
<feature type="region of interest" description="Disordered" evidence="1">
    <location>
        <begin position="1"/>
        <end position="24"/>
    </location>
</feature>